<organism evidence="4 5">
    <name type="scientific">Terriglobus saanensis (strain ATCC BAA-1853 / DSM 23119 / SP1PR4)</name>
    <dbReference type="NCBI Taxonomy" id="401053"/>
    <lineage>
        <taxon>Bacteria</taxon>
        <taxon>Pseudomonadati</taxon>
        <taxon>Acidobacteriota</taxon>
        <taxon>Terriglobia</taxon>
        <taxon>Terriglobales</taxon>
        <taxon>Acidobacteriaceae</taxon>
        <taxon>Terriglobus</taxon>
    </lineage>
</organism>
<keyword evidence="2" id="KW-0560">Oxidoreductase</keyword>
<dbReference type="AlphaFoldDB" id="E8V4K9"/>
<dbReference type="InterPro" id="IPR002347">
    <property type="entry name" value="SDR_fam"/>
</dbReference>
<dbReference type="STRING" id="401053.AciPR4_4085"/>
<dbReference type="PRINTS" id="PR00080">
    <property type="entry name" value="SDRFAMILY"/>
</dbReference>
<dbReference type="InterPro" id="IPR036291">
    <property type="entry name" value="NAD(P)-bd_dom_sf"/>
</dbReference>
<accession>E8V4K9</accession>
<dbReference type="GO" id="GO:0016491">
    <property type="term" value="F:oxidoreductase activity"/>
    <property type="evidence" value="ECO:0007669"/>
    <property type="project" value="UniProtKB-KW"/>
</dbReference>
<evidence type="ECO:0000313" key="5">
    <source>
        <dbReference type="Proteomes" id="UP000006844"/>
    </source>
</evidence>
<dbReference type="InterPro" id="IPR051911">
    <property type="entry name" value="SDR_oxidoreductase"/>
</dbReference>
<gene>
    <name evidence="4" type="ordered locus">AciPR4_4085</name>
</gene>
<evidence type="ECO:0000256" key="3">
    <source>
        <dbReference type="RuleBase" id="RU000363"/>
    </source>
</evidence>
<dbReference type="CDD" id="cd05374">
    <property type="entry name" value="17beta-HSD-like_SDR_c"/>
    <property type="match status" value="1"/>
</dbReference>
<dbReference type="SUPFAM" id="SSF51735">
    <property type="entry name" value="NAD(P)-binding Rossmann-fold domains"/>
    <property type="match status" value="1"/>
</dbReference>
<evidence type="ECO:0000313" key="4">
    <source>
        <dbReference type="EMBL" id="ADV84833.1"/>
    </source>
</evidence>
<proteinExistence type="inferred from homology"/>
<protein>
    <submittedName>
        <fullName evidence="4">Short-chain dehydrogenase/reductase SDR</fullName>
    </submittedName>
</protein>
<sequence length="292" mass="31397">MPIPQKTPKVALITGASSGIGLLATLTLARNGYTVIATMRDLARATHLREKAEAEGLADRIDLHALDVTDSAQVTEAANYVKATHGRLDVLVNNAGYALAGFSEETTLAELRHQFETNFFGAVQTTTAMLPLMRAQTRQTGGAKILMISSISGLTAFPLLGSYNASKFALEGWSEALSMELRSLGIHVSLVEPGAFDTDIWSRNATITSATQSPGSPNYKRSQAFLAQIGNGKMSKADPQQIADLILRIAQSPNPKLRYLIGKDARSAKLLRTLLPMRLFQSILLKASGIDS</sequence>
<dbReference type="KEGG" id="tsa:AciPR4_4085"/>
<comment type="similarity">
    <text evidence="1 3">Belongs to the short-chain dehydrogenases/reductases (SDR) family.</text>
</comment>
<dbReference type="EMBL" id="CP002467">
    <property type="protein sequence ID" value="ADV84833.1"/>
    <property type="molecule type" value="Genomic_DNA"/>
</dbReference>
<evidence type="ECO:0000256" key="2">
    <source>
        <dbReference type="ARBA" id="ARBA00023002"/>
    </source>
</evidence>
<dbReference type="PRINTS" id="PR00081">
    <property type="entry name" value="GDHRDH"/>
</dbReference>
<dbReference type="InterPro" id="IPR020904">
    <property type="entry name" value="Sc_DH/Rdtase_CS"/>
</dbReference>
<dbReference type="PANTHER" id="PTHR43976:SF16">
    <property type="entry name" value="SHORT-CHAIN DEHYDROGENASE_REDUCTASE FAMILY PROTEIN"/>
    <property type="match status" value="1"/>
</dbReference>
<dbReference type="Gene3D" id="3.40.50.720">
    <property type="entry name" value="NAD(P)-binding Rossmann-like Domain"/>
    <property type="match status" value="1"/>
</dbReference>
<dbReference type="eggNOG" id="COG4221">
    <property type="taxonomic scope" value="Bacteria"/>
</dbReference>
<dbReference type="PROSITE" id="PS00061">
    <property type="entry name" value="ADH_SHORT"/>
    <property type="match status" value="1"/>
</dbReference>
<name>E8V4K9_TERSS</name>
<keyword evidence="5" id="KW-1185">Reference proteome</keyword>
<reference evidence="4 5" key="1">
    <citation type="journal article" date="2012" name="Stand. Genomic Sci.">
        <title>Complete genome sequence of Terriglobus saanensis type strain SP1PR4(T), an Acidobacteria from tundra soil.</title>
        <authorList>
            <person name="Rawat S.R."/>
            <person name="Mannisto M.K."/>
            <person name="Starovoytov V."/>
            <person name="Goodwin L."/>
            <person name="Nolan M."/>
            <person name="Hauser L."/>
            <person name="Land M."/>
            <person name="Davenport K.W."/>
            <person name="Woyke T."/>
            <person name="Haggblom M.M."/>
        </authorList>
    </citation>
    <scope>NUCLEOTIDE SEQUENCE</scope>
    <source>
        <strain evidence="5">ATCC BAA-1853 / DSM 23119 / SP1PR4</strain>
    </source>
</reference>
<evidence type="ECO:0000256" key="1">
    <source>
        <dbReference type="ARBA" id="ARBA00006484"/>
    </source>
</evidence>
<dbReference type="HOGENOM" id="CLU_010194_2_9_0"/>
<dbReference type="PANTHER" id="PTHR43976">
    <property type="entry name" value="SHORT CHAIN DEHYDROGENASE"/>
    <property type="match status" value="1"/>
</dbReference>
<dbReference type="NCBIfam" id="NF005372">
    <property type="entry name" value="PRK06914.1"/>
    <property type="match status" value="1"/>
</dbReference>
<dbReference type="Proteomes" id="UP000006844">
    <property type="component" value="Chromosome"/>
</dbReference>
<dbReference type="Pfam" id="PF00106">
    <property type="entry name" value="adh_short"/>
    <property type="match status" value="1"/>
</dbReference>